<dbReference type="GO" id="GO:0046872">
    <property type="term" value="F:metal ion binding"/>
    <property type="evidence" value="ECO:0007669"/>
    <property type="project" value="UniProtKB-KW"/>
</dbReference>
<keyword evidence="7" id="KW-1185">Reference proteome</keyword>
<dbReference type="InterPro" id="IPR050377">
    <property type="entry name" value="Radical_SAM_PqqE_MftC-like"/>
</dbReference>
<organism evidence="6 7">
    <name type="scientific">Carboxydothermus pertinax</name>
    <dbReference type="NCBI Taxonomy" id="870242"/>
    <lineage>
        <taxon>Bacteria</taxon>
        <taxon>Bacillati</taxon>
        <taxon>Bacillota</taxon>
        <taxon>Clostridia</taxon>
        <taxon>Thermoanaerobacterales</taxon>
        <taxon>Thermoanaerobacteraceae</taxon>
        <taxon>Carboxydothermus</taxon>
    </lineage>
</organism>
<dbReference type="InterPro" id="IPR058240">
    <property type="entry name" value="rSAM_sf"/>
</dbReference>
<dbReference type="Pfam" id="PF04055">
    <property type="entry name" value="Radical_SAM"/>
    <property type="match status" value="1"/>
</dbReference>
<keyword evidence="1" id="KW-0949">S-adenosyl-L-methionine</keyword>
<dbReference type="PROSITE" id="PS51918">
    <property type="entry name" value="RADICAL_SAM"/>
    <property type="match status" value="1"/>
</dbReference>
<dbReference type="GO" id="GO:0051536">
    <property type="term" value="F:iron-sulfur cluster binding"/>
    <property type="evidence" value="ECO:0007669"/>
    <property type="project" value="UniProtKB-KW"/>
</dbReference>
<dbReference type="InterPro" id="IPR023885">
    <property type="entry name" value="4Fe4S-binding_SPASM_dom"/>
</dbReference>
<dbReference type="RefSeq" id="WP_075859104.1">
    <property type="nucleotide sequence ID" value="NZ_BDJK01000016.1"/>
</dbReference>
<comment type="caution">
    <text evidence="6">The sequence shown here is derived from an EMBL/GenBank/DDBJ whole genome shotgun (WGS) entry which is preliminary data.</text>
</comment>
<dbReference type="CDD" id="cd21121">
    <property type="entry name" value="SPASM_Cmo-like"/>
    <property type="match status" value="1"/>
</dbReference>
<dbReference type="NCBIfam" id="TIGR04317">
    <property type="entry name" value="W_rSAM_matur"/>
    <property type="match status" value="1"/>
</dbReference>
<dbReference type="SUPFAM" id="SSF102114">
    <property type="entry name" value="Radical SAM enzymes"/>
    <property type="match status" value="1"/>
</dbReference>
<dbReference type="CDD" id="cd01335">
    <property type="entry name" value="Radical_SAM"/>
    <property type="match status" value="1"/>
</dbReference>
<gene>
    <name evidence="6" type="ORF">cpu_11350</name>
</gene>
<proteinExistence type="predicted"/>
<keyword evidence="3" id="KW-0408">Iron</keyword>
<evidence type="ECO:0000256" key="2">
    <source>
        <dbReference type="ARBA" id="ARBA00022723"/>
    </source>
</evidence>
<accession>A0A1L8CUJ0</accession>
<dbReference type="PANTHER" id="PTHR11228:SF34">
    <property type="entry name" value="TUNGSTEN-CONTAINING ALDEHYDE FERREDOXIN OXIDOREDUCTASE COFACTOR MODIFYING PROTEIN"/>
    <property type="match status" value="1"/>
</dbReference>
<evidence type="ECO:0000313" key="7">
    <source>
        <dbReference type="Proteomes" id="UP000187485"/>
    </source>
</evidence>
<dbReference type="Pfam" id="PF13186">
    <property type="entry name" value="SPASM"/>
    <property type="match status" value="1"/>
</dbReference>
<dbReference type="AlphaFoldDB" id="A0A1L8CUJ0"/>
<sequence length="365" mass="42395">MILQFKDYQIVLDPQPDIKEIYLELASLCNLNCRQYYRNSWSYSGGFIEKKTWEKVLEEAKTLPLLNRIVLGGIGEPLLHPEIKEIIAKIKKMGLKISITTNGFLLSKEMAQDFVTLGVDEIIVSVDGFLPETFAENRGADIGNLWSNLKQLNLIKQQNKSSHPEILAEMVVNKRNSQEIFKLIPRLLEYNIKVLYVSQLMPVVREKIEDIFYQKYPDEKLLEWRTLTARASMYSGVKVLLPEMRLNTHRSCRFVEGKKVVVRFDGEVSPCYRFLHDSREYVFGREKEIRAVSFGNVNKESLAGIWTKEAFVKFRFLEHMNHYPSCPDCEWVDGCDMVWNIEEDCWGNKPSCADCLWARGLIFCP</sequence>
<protein>
    <submittedName>
        <fullName evidence="6">Tungsten cofactor oxidoreductase radical SAM maturase</fullName>
    </submittedName>
</protein>
<dbReference type="GO" id="GO:0003824">
    <property type="term" value="F:catalytic activity"/>
    <property type="evidence" value="ECO:0007669"/>
    <property type="project" value="InterPro"/>
</dbReference>
<dbReference type="InterPro" id="IPR027604">
    <property type="entry name" value="W_rSAM_matur"/>
</dbReference>
<reference evidence="7" key="1">
    <citation type="submission" date="2016-12" db="EMBL/GenBank/DDBJ databases">
        <title>Draft Genome Sequences od Carboxydothermus pertinax and islandicus, Hydrogenogenic Carboxydotrophic Bacteria.</title>
        <authorList>
            <person name="Fukuyama Y."/>
            <person name="Ohmae K."/>
            <person name="Yoneda Y."/>
            <person name="Yoshida T."/>
            <person name="Sako Y."/>
        </authorList>
    </citation>
    <scope>NUCLEOTIDE SEQUENCE [LARGE SCALE GENOMIC DNA]</scope>
    <source>
        <strain evidence="7">Ug1</strain>
    </source>
</reference>
<dbReference type="InterPro" id="IPR013785">
    <property type="entry name" value="Aldolase_TIM"/>
</dbReference>
<evidence type="ECO:0000256" key="4">
    <source>
        <dbReference type="ARBA" id="ARBA00023014"/>
    </source>
</evidence>
<feature type="domain" description="Radical SAM core" evidence="5">
    <location>
        <begin position="15"/>
        <end position="238"/>
    </location>
</feature>
<keyword evidence="4" id="KW-0411">Iron-sulfur</keyword>
<keyword evidence="2" id="KW-0479">Metal-binding</keyword>
<dbReference type="InterPro" id="IPR007197">
    <property type="entry name" value="rSAM"/>
</dbReference>
<evidence type="ECO:0000313" key="6">
    <source>
        <dbReference type="EMBL" id="GAV22625.1"/>
    </source>
</evidence>
<dbReference type="EMBL" id="BDJK01000016">
    <property type="protein sequence ID" value="GAV22625.1"/>
    <property type="molecule type" value="Genomic_DNA"/>
</dbReference>
<dbReference type="PANTHER" id="PTHR11228">
    <property type="entry name" value="RADICAL SAM DOMAIN PROTEIN"/>
    <property type="match status" value="1"/>
</dbReference>
<evidence type="ECO:0000259" key="5">
    <source>
        <dbReference type="PROSITE" id="PS51918"/>
    </source>
</evidence>
<dbReference type="Gene3D" id="3.20.20.70">
    <property type="entry name" value="Aldolase class I"/>
    <property type="match status" value="1"/>
</dbReference>
<dbReference type="OrthoDB" id="9810775at2"/>
<dbReference type="STRING" id="870242.cpu_11350"/>
<evidence type="ECO:0000256" key="1">
    <source>
        <dbReference type="ARBA" id="ARBA00022691"/>
    </source>
</evidence>
<name>A0A1L8CUJ0_9THEO</name>
<dbReference type="Proteomes" id="UP000187485">
    <property type="component" value="Unassembled WGS sequence"/>
</dbReference>
<evidence type="ECO:0000256" key="3">
    <source>
        <dbReference type="ARBA" id="ARBA00023004"/>
    </source>
</evidence>